<name>A0A6A1QCE6_BALPH</name>
<feature type="non-terminal residue" evidence="1">
    <location>
        <position position="1"/>
    </location>
</feature>
<dbReference type="Proteomes" id="UP000437017">
    <property type="component" value="Unassembled WGS sequence"/>
</dbReference>
<protein>
    <submittedName>
        <fullName evidence="1">Uncharacterized protein</fullName>
    </submittedName>
</protein>
<gene>
    <name evidence="1" type="ORF">E2I00_007696</name>
</gene>
<proteinExistence type="predicted"/>
<evidence type="ECO:0000313" key="1">
    <source>
        <dbReference type="EMBL" id="KAB0406312.1"/>
    </source>
</evidence>
<sequence length="110" mass="11714">VGSSNVLYGGGHPFSHSKFVVVSSTVSTSRLDANASQIMKIIRMTAVNEMNEPIDEIGVQRIKIGVDIRLGLLLPQGRKVSNIVIPAASTGKENRSNTAVISTDHMNNGV</sequence>
<evidence type="ECO:0000313" key="2">
    <source>
        <dbReference type="Proteomes" id="UP000437017"/>
    </source>
</evidence>
<comment type="caution">
    <text evidence="1">The sequence shown here is derived from an EMBL/GenBank/DDBJ whole genome shotgun (WGS) entry which is preliminary data.</text>
</comment>
<organism evidence="1 2">
    <name type="scientific">Balaenoptera physalus</name>
    <name type="common">Fin whale</name>
    <name type="synonym">Balaena physalus</name>
    <dbReference type="NCBI Taxonomy" id="9770"/>
    <lineage>
        <taxon>Eukaryota</taxon>
        <taxon>Metazoa</taxon>
        <taxon>Chordata</taxon>
        <taxon>Craniata</taxon>
        <taxon>Vertebrata</taxon>
        <taxon>Euteleostomi</taxon>
        <taxon>Mammalia</taxon>
        <taxon>Eutheria</taxon>
        <taxon>Laurasiatheria</taxon>
        <taxon>Artiodactyla</taxon>
        <taxon>Whippomorpha</taxon>
        <taxon>Cetacea</taxon>
        <taxon>Mysticeti</taxon>
        <taxon>Balaenopteridae</taxon>
        <taxon>Balaenoptera</taxon>
    </lineage>
</organism>
<accession>A0A6A1QCE6</accession>
<dbReference type="EMBL" id="SGJD01000203">
    <property type="protein sequence ID" value="KAB0406312.1"/>
    <property type="molecule type" value="Genomic_DNA"/>
</dbReference>
<dbReference type="AlphaFoldDB" id="A0A6A1QCE6"/>
<keyword evidence="2" id="KW-1185">Reference proteome</keyword>
<reference evidence="1 2" key="1">
    <citation type="journal article" date="2019" name="PLoS ONE">
        <title>Genomic analyses reveal an absence of contemporary introgressive admixture between fin whales and blue whales, despite known hybrids.</title>
        <authorList>
            <person name="Westbury M.V."/>
            <person name="Petersen B."/>
            <person name="Lorenzen E.D."/>
        </authorList>
    </citation>
    <scope>NUCLEOTIDE SEQUENCE [LARGE SCALE GENOMIC DNA]</scope>
    <source>
        <strain evidence="1">FinWhale-01</strain>
    </source>
</reference>